<dbReference type="InterPro" id="IPR012292">
    <property type="entry name" value="Globin/Proto"/>
</dbReference>
<dbReference type="Pfam" id="PF01152">
    <property type="entry name" value="Bac_globin"/>
    <property type="match status" value="1"/>
</dbReference>
<gene>
    <name evidence="7" type="ORF">SAMN04488111_2110</name>
</gene>
<keyword evidence="1" id="KW-0813">Transport</keyword>
<dbReference type="EMBL" id="FZNX01000003">
    <property type="protein sequence ID" value="SNR62238.1"/>
    <property type="molecule type" value="Genomic_DNA"/>
</dbReference>
<organism evidence="7 8">
    <name type="scientific">Lutibacter flavus</name>
    <dbReference type="NCBI Taxonomy" id="691689"/>
    <lineage>
        <taxon>Bacteria</taxon>
        <taxon>Pseudomonadati</taxon>
        <taxon>Bacteroidota</taxon>
        <taxon>Flavobacteriia</taxon>
        <taxon>Flavobacteriales</taxon>
        <taxon>Flavobacteriaceae</taxon>
        <taxon>Lutibacter</taxon>
    </lineage>
</organism>
<name>A0A238XUL5_9FLAO</name>
<evidence type="ECO:0000256" key="4">
    <source>
        <dbReference type="ARBA" id="ARBA00023004"/>
    </source>
</evidence>
<dbReference type="RefSeq" id="WP_089378397.1">
    <property type="nucleotide sequence ID" value="NZ_FZNX01000003.1"/>
</dbReference>
<evidence type="ECO:0000256" key="2">
    <source>
        <dbReference type="ARBA" id="ARBA00022617"/>
    </source>
</evidence>
<evidence type="ECO:0000313" key="7">
    <source>
        <dbReference type="EMBL" id="SNR62238.1"/>
    </source>
</evidence>
<proteinExistence type="predicted"/>
<sequence>MKTIKLIIIVLAAVFVSNCSNKKPNTQEVSNENLAVVVNEEPVEVSLFDRLGGTDGISSIVDDIVQAHLENPVINHVFLPLKENPEHFESFKTHVKEFLSAGTGGDATYTGKDLPSAHKGLNTTEKEFLSAVDDILMTLSKHNIDEETKKDMLYILYSMKGAVIGL</sequence>
<evidence type="ECO:0000256" key="3">
    <source>
        <dbReference type="ARBA" id="ARBA00022723"/>
    </source>
</evidence>
<dbReference type="InterPro" id="IPR009050">
    <property type="entry name" value="Globin-like_sf"/>
</dbReference>
<dbReference type="SUPFAM" id="SSF46458">
    <property type="entry name" value="Globin-like"/>
    <property type="match status" value="1"/>
</dbReference>
<feature type="binding site" description="distal binding residue" evidence="5">
    <location>
        <position position="94"/>
    </location>
    <ligand>
        <name>heme</name>
        <dbReference type="ChEBI" id="CHEBI:30413"/>
    </ligand>
    <ligandPart>
        <name>Fe</name>
        <dbReference type="ChEBI" id="CHEBI:18248"/>
    </ligandPart>
</feature>
<dbReference type="OrthoDB" id="9795814at2"/>
<evidence type="ECO:0000256" key="5">
    <source>
        <dbReference type="PIRSR" id="PIRSR601486-1"/>
    </source>
</evidence>
<evidence type="ECO:0000313" key="8">
    <source>
        <dbReference type="Proteomes" id="UP000198412"/>
    </source>
</evidence>
<evidence type="ECO:0000256" key="6">
    <source>
        <dbReference type="SAM" id="SignalP"/>
    </source>
</evidence>
<dbReference type="AlphaFoldDB" id="A0A238XUL5"/>
<keyword evidence="2 5" id="KW-0349">Heme</keyword>
<keyword evidence="8" id="KW-1185">Reference proteome</keyword>
<evidence type="ECO:0000256" key="1">
    <source>
        <dbReference type="ARBA" id="ARBA00022448"/>
    </source>
</evidence>
<accession>A0A238XUL5</accession>
<protein>
    <submittedName>
        <fullName evidence="7">Hemoglobin</fullName>
    </submittedName>
</protein>
<dbReference type="GO" id="GO:0019825">
    <property type="term" value="F:oxygen binding"/>
    <property type="evidence" value="ECO:0007669"/>
    <property type="project" value="InterPro"/>
</dbReference>
<feature type="signal peptide" evidence="6">
    <location>
        <begin position="1"/>
        <end position="22"/>
    </location>
</feature>
<dbReference type="InterPro" id="IPR001486">
    <property type="entry name" value="Hemoglobin_trunc"/>
</dbReference>
<reference evidence="8" key="1">
    <citation type="submission" date="2017-06" db="EMBL/GenBank/DDBJ databases">
        <authorList>
            <person name="Varghese N."/>
            <person name="Submissions S."/>
        </authorList>
    </citation>
    <scope>NUCLEOTIDE SEQUENCE [LARGE SCALE GENOMIC DNA]</scope>
    <source>
        <strain evidence="8">DSM 27993</strain>
    </source>
</reference>
<dbReference type="Gene3D" id="1.10.490.10">
    <property type="entry name" value="Globins"/>
    <property type="match status" value="1"/>
</dbReference>
<feature type="binding site" description="distal binding residue" evidence="5">
    <location>
        <position position="118"/>
    </location>
    <ligand>
        <name>heme</name>
        <dbReference type="ChEBI" id="CHEBI:30413"/>
    </ligand>
    <ligandPart>
        <name>Fe</name>
        <dbReference type="ChEBI" id="CHEBI:18248"/>
    </ligandPart>
</feature>
<keyword evidence="6" id="KW-0732">Signal</keyword>
<dbReference type="GO" id="GO:0020037">
    <property type="term" value="F:heme binding"/>
    <property type="evidence" value="ECO:0007669"/>
    <property type="project" value="InterPro"/>
</dbReference>
<keyword evidence="3 5" id="KW-0479">Metal-binding</keyword>
<feature type="chain" id="PRO_5012557022" evidence="6">
    <location>
        <begin position="23"/>
        <end position="166"/>
    </location>
</feature>
<dbReference type="GO" id="GO:0046872">
    <property type="term" value="F:metal ion binding"/>
    <property type="evidence" value="ECO:0007669"/>
    <property type="project" value="UniProtKB-KW"/>
</dbReference>
<keyword evidence="4 5" id="KW-0408">Iron</keyword>
<dbReference type="Proteomes" id="UP000198412">
    <property type="component" value="Unassembled WGS sequence"/>
</dbReference>
<dbReference type="CDD" id="cd00454">
    <property type="entry name" value="TrHb1_N"/>
    <property type="match status" value="1"/>
</dbReference>